<feature type="transmembrane region" description="Helical" evidence="6">
    <location>
        <begin position="123"/>
        <end position="143"/>
    </location>
</feature>
<evidence type="ECO:0000256" key="6">
    <source>
        <dbReference type="SAM" id="Phobius"/>
    </source>
</evidence>
<feature type="domain" description="Major facilitator superfamily (MFS) profile" evidence="7">
    <location>
        <begin position="46"/>
        <end position="205"/>
    </location>
</feature>
<evidence type="ECO:0000256" key="5">
    <source>
        <dbReference type="ARBA" id="ARBA00023136"/>
    </source>
</evidence>
<evidence type="ECO:0000256" key="3">
    <source>
        <dbReference type="ARBA" id="ARBA00022692"/>
    </source>
</evidence>
<keyword evidence="5 6" id="KW-0472">Membrane</keyword>
<dbReference type="AlphaFoldDB" id="A0A0C2SYW0"/>
<dbReference type="InParanoid" id="A0A0C2SYW0"/>
<dbReference type="STRING" id="946122.A0A0C2SYW0"/>
<evidence type="ECO:0000313" key="8">
    <source>
        <dbReference type="EMBL" id="KIL59339.1"/>
    </source>
</evidence>
<dbReference type="Gene3D" id="1.20.1250.20">
    <property type="entry name" value="MFS general substrate transporter like domains"/>
    <property type="match status" value="1"/>
</dbReference>
<organism evidence="8 9">
    <name type="scientific">Amanita muscaria (strain Koide BX008)</name>
    <dbReference type="NCBI Taxonomy" id="946122"/>
    <lineage>
        <taxon>Eukaryota</taxon>
        <taxon>Fungi</taxon>
        <taxon>Dikarya</taxon>
        <taxon>Basidiomycota</taxon>
        <taxon>Agaricomycotina</taxon>
        <taxon>Agaricomycetes</taxon>
        <taxon>Agaricomycetidae</taxon>
        <taxon>Agaricales</taxon>
        <taxon>Pluteineae</taxon>
        <taxon>Amanitaceae</taxon>
        <taxon>Amanita</taxon>
    </lineage>
</organism>
<dbReference type="OrthoDB" id="3045678at2759"/>
<dbReference type="Proteomes" id="UP000054549">
    <property type="component" value="Unassembled WGS sequence"/>
</dbReference>
<reference evidence="8 9" key="1">
    <citation type="submission" date="2014-04" db="EMBL/GenBank/DDBJ databases">
        <title>Evolutionary Origins and Diversification of the Mycorrhizal Mutualists.</title>
        <authorList>
            <consortium name="DOE Joint Genome Institute"/>
            <consortium name="Mycorrhizal Genomics Consortium"/>
            <person name="Kohler A."/>
            <person name="Kuo A."/>
            <person name="Nagy L.G."/>
            <person name="Floudas D."/>
            <person name="Copeland A."/>
            <person name="Barry K.W."/>
            <person name="Cichocki N."/>
            <person name="Veneault-Fourrey C."/>
            <person name="LaButti K."/>
            <person name="Lindquist E.A."/>
            <person name="Lipzen A."/>
            <person name="Lundell T."/>
            <person name="Morin E."/>
            <person name="Murat C."/>
            <person name="Riley R."/>
            <person name="Ohm R."/>
            <person name="Sun H."/>
            <person name="Tunlid A."/>
            <person name="Henrissat B."/>
            <person name="Grigoriev I.V."/>
            <person name="Hibbett D.S."/>
            <person name="Martin F."/>
        </authorList>
    </citation>
    <scope>NUCLEOTIDE SEQUENCE [LARGE SCALE GENOMIC DNA]</scope>
    <source>
        <strain evidence="8 9">Koide BX008</strain>
    </source>
</reference>
<dbReference type="GO" id="GO:0022857">
    <property type="term" value="F:transmembrane transporter activity"/>
    <property type="evidence" value="ECO:0007669"/>
    <property type="project" value="InterPro"/>
</dbReference>
<dbReference type="InterPro" id="IPR020846">
    <property type="entry name" value="MFS_dom"/>
</dbReference>
<dbReference type="InterPro" id="IPR005829">
    <property type="entry name" value="Sugar_transporter_CS"/>
</dbReference>
<evidence type="ECO:0000259" key="7">
    <source>
        <dbReference type="PROSITE" id="PS50850"/>
    </source>
</evidence>
<dbReference type="Pfam" id="PF00083">
    <property type="entry name" value="Sugar_tr"/>
    <property type="match status" value="1"/>
</dbReference>
<dbReference type="PANTHER" id="PTHR23511">
    <property type="entry name" value="SYNAPTIC VESICLE GLYCOPROTEIN 2"/>
    <property type="match status" value="1"/>
</dbReference>
<gene>
    <name evidence="8" type="ORF">M378DRAFT_14863</name>
</gene>
<dbReference type="SUPFAM" id="SSF103473">
    <property type="entry name" value="MFS general substrate transporter"/>
    <property type="match status" value="1"/>
</dbReference>
<feature type="transmembrane region" description="Helical" evidence="6">
    <location>
        <begin position="149"/>
        <end position="174"/>
    </location>
</feature>
<evidence type="ECO:0000256" key="4">
    <source>
        <dbReference type="ARBA" id="ARBA00022989"/>
    </source>
</evidence>
<dbReference type="PROSITE" id="PS50850">
    <property type="entry name" value="MFS"/>
    <property type="match status" value="1"/>
</dbReference>
<accession>A0A0C2SYW0</accession>
<keyword evidence="2" id="KW-0813">Transport</keyword>
<keyword evidence="9" id="KW-1185">Reference proteome</keyword>
<dbReference type="InterPro" id="IPR036259">
    <property type="entry name" value="MFS_trans_sf"/>
</dbReference>
<comment type="subcellular location">
    <subcellularLocation>
        <location evidence="1">Membrane</location>
        <topology evidence="1">Multi-pass membrane protein</topology>
    </subcellularLocation>
</comment>
<name>A0A0C2SYW0_AMAMK</name>
<dbReference type="PANTHER" id="PTHR23511:SF34">
    <property type="entry name" value="SYNAPTIC VESICLE GLYCOPROTEIN 2"/>
    <property type="match status" value="1"/>
</dbReference>
<sequence length="205" mass="22201">MVEEHSSGSSAHGAMARNATFSLDQCREAALAEIDEAKFSWFHVKVCLVAGIGFFTDAYDIFVINLASTMFGFLPESYDELSASGLRDFCLKVATPVGTLFGQVIFGWLADRMGRKKMYGIELMIMIVGTFGQALAGATQTISLVGTLIVWRFIMGVGVGGDYPLTAIIVAEFAPVRLRGRLMTAVFACQGWGNLGTLRPLLQPL</sequence>
<proteinExistence type="predicted"/>
<evidence type="ECO:0000256" key="2">
    <source>
        <dbReference type="ARBA" id="ARBA00022448"/>
    </source>
</evidence>
<dbReference type="EMBL" id="KN818317">
    <property type="protein sequence ID" value="KIL59339.1"/>
    <property type="molecule type" value="Genomic_DNA"/>
</dbReference>
<dbReference type="PROSITE" id="PS00217">
    <property type="entry name" value="SUGAR_TRANSPORT_2"/>
    <property type="match status" value="1"/>
</dbReference>
<evidence type="ECO:0000313" key="9">
    <source>
        <dbReference type="Proteomes" id="UP000054549"/>
    </source>
</evidence>
<feature type="transmembrane region" description="Helical" evidence="6">
    <location>
        <begin position="93"/>
        <end position="111"/>
    </location>
</feature>
<dbReference type="GO" id="GO:0016020">
    <property type="term" value="C:membrane"/>
    <property type="evidence" value="ECO:0007669"/>
    <property type="project" value="UniProtKB-SubCell"/>
</dbReference>
<dbReference type="InterPro" id="IPR005828">
    <property type="entry name" value="MFS_sugar_transport-like"/>
</dbReference>
<protein>
    <recommendedName>
        <fullName evidence="7">Major facilitator superfamily (MFS) profile domain-containing protein</fullName>
    </recommendedName>
</protein>
<dbReference type="HOGENOM" id="CLU_115907_0_0_1"/>
<evidence type="ECO:0000256" key="1">
    <source>
        <dbReference type="ARBA" id="ARBA00004141"/>
    </source>
</evidence>
<keyword evidence="4 6" id="KW-1133">Transmembrane helix</keyword>
<feature type="transmembrane region" description="Helical" evidence="6">
    <location>
        <begin position="46"/>
        <end position="73"/>
    </location>
</feature>
<keyword evidence="3 6" id="KW-0812">Transmembrane</keyword>